<feature type="non-terminal residue" evidence="5">
    <location>
        <position position="1"/>
    </location>
</feature>
<evidence type="ECO:0000313" key="5">
    <source>
        <dbReference type="EMBL" id="PIO53779.1"/>
    </source>
</evidence>
<protein>
    <recommendedName>
        <fullName evidence="4">Calcineurin-like phosphoesterase domain-containing protein</fullName>
    </recommendedName>
</protein>
<dbReference type="EMBL" id="KZ406662">
    <property type="protein sequence ID" value="PIO53779.1"/>
    <property type="molecule type" value="Genomic_DNA"/>
</dbReference>
<dbReference type="SUPFAM" id="SSF56300">
    <property type="entry name" value="Metallo-dependent phosphatases"/>
    <property type="match status" value="1"/>
</dbReference>
<dbReference type="OrthoDB" id="445564at2759"/>
<gene>
    <name evidence="5" type="ORF">TELCIR_24873</name>
</gene>
<evidence type="ECO:0000313" key="6">
    <source>
        <dbReference type="Proteomes" id="UP000230423"/>
    </source>
</evidence>
<keyword evidence="3" id="KW-0464">Manganese</keyword>
<keyword evidence="6" id="KW-1185">Reference proteome</keyword>
<dbReference type="Proteomes" id="UP000230423">
    <property type="component" value="Unassembled WGS sequence"/>
</dbReference>
<evidence type="ECO:0000259" key="4">
    <source>
        <dbReference type="Pfam" id="PF00149"/>
    </source>
</evidence>
<accession>A0A2G9T720</accession>
<comment type="cofactor">
    <cofactor evidence="1">
        <name>Mn(2+)</name>
        <dbReference type="ChEBI" id="CHEBI:29035"/>
    </cofactor>
</comment>
<dbReference type="GO" id="GO:0046872">
    <property type="term" value="F:metal ion binding"/>
    <property type="evidence" value="ECO:0007669"/>
    <property type="project" value="UniProtKB-KW"/>
</dbReference>
<evidence type="ECO:0000256" key="2">
    <source>
        <dbReference type="ARBA" id="ARBA00022723"/>
    </source>
</evidence>
<dbReference type="InterPro" id="IPR029052">
    <property type="entry name" value="Metallo-depent_PP-like"/>
</dbReference>
<sequence>VCHGGLFKEDGVTLDDIRKTDRVRQPPDDGIMCDLLWSDPQELRGRAPSKRGVGCQFGPDITDAWIAKNGVQYVVR</sequence>
<feature type="domain" description="Calcineurin-like phosphoesterase" evidence="4">
    <location>
        <begin position="2"/>
        <end position="76"/>
    </location>
</feature>
<name>A0A2G9T720_TELCI</name>
<evidence type="ECO:0000256" key="1">
    <source>
        <dbReference type="ARBA" id="ARBA00001936"/>
    </source>
</evidence>
<dbReference type="AlphaFoldDB" id="A0A2G9T720"/>
<dbReference type="GO" id="GO:0016787">
    <property type="term" value="F:hydrolase activity"/>
    <property type="evidence" value="ECO:0007669"/>
    <property type="project" value="InterPro"/>
</dbReference>
<evidence type="ECO:0000256" key="3">
    <source>
        <dbReference type="ARBA" id="ARBA00023211"/>
    </source>
</evidence>
<dbReference type="PANTHER" id="PTHR45668">
    <property type="entry name" value="SERINE/THREONINE-PROTEIN PHOSPHATASE 5-RELATED"/>
    <property type="match status" value="1"/>
</dbReference>
<dbReference type="PANTHER" id="PTHR45668:SF5">
    <property type="entry name" value="SERINE_THREONINE-PROTEIN PHOSPHATASE 5"/>
    <property type="match status" value="1"/>
</dbReference>
<dbReference type="Pfam" id="PF00149">
    <property type="entry name" value="Metallophos"/>
    <property type="match status" value="1"/>
</dbReference>
<reference evidence="5 6" key="1">
    <citation type="submission" date="2015-09" db="EMBL/GenBank/DDBJ databases">
        <title>Draft genome of the parasitic nematode Teladorsagia circumcincta isolate WARC Sus (inbred).</title>
        <authorList>
            <person name="Mitreva M."/>
        </authorList>
    </citation>
    <scope>NUCLEOTIDE SEQUENCE [LARGE SCALE GENOMIC DNA]</scope>
    <source>
        <strain evidence="5 6">S</strain>
    </source>
</reference>
<organism evidence="5 6">
    <name type="scientific">Teladorsagia circumcincta</name>
    <name type="common">Brown stomach worm</name>
    <name type="synonym">Ostertagia circumcincta</name>
    <dbReference type="NCBI Taxonomy" id="45464"/>
    <lineage>
        <taxon>Eukaryota</taxon>
        <taxon>Metazoa</taxon>
        <taxon>Ecdysozoa</taxon>
        <taxon>Nematoda</taxon>
        <taxon>Chromadorea</taxon>
        <taxon>Rhabditida</taxon>
        <taxon>Rhabditina</taxon>
        <taxon>Rhabditomorpha</taxon>
        <taxon>Strongyloidea</taxon>
        <taxon>Trichostrongylidae</taxon>
        <taxon>Teladorsagia</taxon>
    </lineage>
</organism>
<proteinExistence type="predicted"/>
<dbReference type="Gene3D" id="3.60.21.10">
    <property type="match status" value="1"/>
</dbReference>
<dbReference type="InterPro" id="IPR051134">
    <property type="entry name" value="PPP_phosphatase"/>
</dbReference>
<keyword evidence="2" id="KW-0479">Metal-binding</keyword>
<dbReference type="InterPro" id="IPR004843">
    <property type="entry name" value="Calcineurin-like_PHP"/>
</dbReference>